<dbReference type="AlphaFoldDB" id="A0A915IS08"/>
<organism evidence="1 2">
    <name type="scientific">Romanomermis culicivorax</name>
    <name type="common">Nematode worm</name>
    <dbReference type="NCBI Taxonomy" id="13658"/>
    <lineage>
        <taxon>Eukaryota</taxon>
        <taxon>Metazoa</taxon>
        <taxon>Ecdysozoa</taxon>
        <taxon>Nematoda</taxon>
        <taxon>Enoplea</taxon>
        <taxon>Dorylaimia</taxon>
        <taxon>Mermithida</taxon>
        <taxon>Mermithoidea</taxon>
        <taxon>Mermithidae</taxon>
        <taxon>Romanomermis</taxon>
    </lineage>
</organism>
<dbReference type="WBParaSite" id="nRc.2.0.1.t16812-RA">
    <property type="protein sequence ID" value="nRc.2.0.1.t16812-RA"/>
    <property type="gene ID" value="nRc.2.0.1.g16812"/>
</dbReference>
<dbReference type="Proteomes" id="UP000887565">
    <property type="component" value="Unplaced"/>
</dbReference>
<keyword evidence="1" id="KW-1185">Reference proteome</keyword>
<name>A0A915IS08_ROMCU</name>
<protein>
    <submittedName>
        <fullName evidence="2">Uncharacterized protein</fullName>
    </submittedName>
</protein>
<sequence length="149" mass="16818">MKHRKLLTVHGNSTLLQCESRTNPNDVMLLMKNGAERRFYGLQSVYYGCNNCAKSKMTFLSEHQSKCAKFFDASRRNNAHSLLGALFPESRGLSWYFITPLTLTGSMYGNAHSSSTIFFTEQAANIVLPPIDCLKRLECSTFNSCCDNR</sequence>
<reference evidence="2" key="1">
    <citation type="submission" date="2022-11" db="UniProtKB">
        <authorList>
            <consortium name="WormBaseParasite"/>
        </authorList>
    </citation>
    <scope>IDENTIFICATION</scope>
</reference>
<accession>A0A915IS08</accession>
<evidence type="ECO:0000313" key="2">
    <source>
        <dbReference type="WBParaSite" id="nRc.2.0.1.t16812-RA"/>
    </source>
</evidence>
<proteinExistence type="predicted"/>
<evidence type="ECO:0000313" key="1">
    <source>
        <dbReference type="Proteomes" id="UP000887565"/>
    </source>
</evidence>